<feature type="compositionally biased region" description="Polar residues" evidence="1">
    <location>
        <begin position="1"/>
        <end position="32"/>
    </location>
</feature>
<keyword evidence="4" id="KW-1185">Reference proteome</keyword>
<name>A0A284RY58_ARMOS</name>
<evidence type="ECO:0000256" key="1">
    <source>
        <dbReference type="SAM" id="MobiDB-lite"/>
    </source>
</evidence>
<feature type="region of interest" description="Disordered" evidence="1">
    <location>
        <begin position="1"/>
        <end position="48"/>
    </location>
</feature>
<dbReference type="InterPro" id="IPR055754">
    <property type="entry name" value="DUF7330"/>
</dbReference>
<dbReference type="AlphaFoldDB" id="A0A284RY58"/>
<feature type="region of interest" description="Disordered" evidence="1">
    <location>
        <begin position="281"/>
        <end position="304"/>
    </location>
</feature>
<gene>
    <name evidence="3" type="ORF">ARMOST_17129</name>
</gene>
<dbReference type="OrthoDB" id="5289249at2759"/>
<protein>
    <recommendedName>
        <fullName evidence="2">DUF7330 domain-containing protein</fullName>
    </recommendedName>
</protein>
<accession>A0A284RY58</accession>
<feature type="compositionally biased region" description="Low complexity" evidence="1">
    <location>
        <begin position="34"/>
        <end position="46"/>
    </location>
</feature>
<feature type="compositionally biased region" description="Basic residues" evidence="1">
    <location>
        <begin position="294"/>
        <end position="304"/>
    </location>
</feature>
<evidence type="ECO:0000313" key="4">
    <source>
        <dbReference type="Proteomes" id="UP000219338"/>
    </source>
</evidence>
<dbReference type="Proteomes" id="UP000219338">
    <property type="component" value="Unassembled WGS sequence"/>
</dbReference>
<dbReference type="Pfam" id="PF24016">
    <property type="entry name" value="DUF7330"/>
    <property type="match status" value="1"/>
</dbReference>
<evidence type="ECO:0000313" key="3">
    <source>
        <dbReference type="EMBL" id="SJL13681.1"/>
    </source>
</evidence>
<sequence>MSLQQRSLQPSDDSRQDSFPNHIQTEKNNPPLMQSRSSRSQPSRQPDNYQTLIRASGPIKESFLIDPTLSVPPSLLPPKTPHETVTEENGVKVIRRNNLNLIAKKGEIDADIEIMNPKPGEPTPCRIDIRSRGDITIELNLPGTVSPDDPTCLILPLCHMDVHSSSGNIYLWIPRKRLEGPLNVTTRHGVQFSPVVLKDLNVFNESEKWRKERKECFLGNFAGWSEGTGDVINLKAKAGRVFVQYIEERSGGAESDMMLMTKDDDGEWLVMYKGHWQALSSVGEQDRQGQAGRGRVRQPIGHRS</sequence>
<evidence type="ECO:0000259" key="2">
    <source>
        <dbReference type="Pfam" id="PF24016"/>
    </source>
</evidence>
<dbReference type="EMBL" id="FUEG01000020">
    <property type="protein sequence ID" value="SJL13681.1"/>
    <property type="molecule type" value="Genomic_DNA"/>
</dbReference>
<feature type="domain" description="DUF7330" evidence="2">
    <location>
        <begin position="48"/>
        <end position="248"/>
    </location>
</feature>
<reference evidence="4" key="1">
    <citation type="journal article" date="2017" name="Nat. Ecol. Evol.">
        <title>Genome expansion and lineage-specific genetic innovations in the forest pathogenic fungi Armillaria.</title>
        <authorList>
            <person name="Sipos G."/>
            <person name="Prasanna A.N."/>
            <person name="Walter M.C."/>
            <person name="O'Connor E."/>
            <person name="Balint B."/>
            <person name="Krizsan K."/>
            <person name="Kiss B."/>
            <person name="Hess J."/>
            <person name="Varga T."/>
            <person name="Slot J."/>
            <person name="Riley R."/>
            <person name="Boka B."/>
            <person name="Rigling D."/>
            <person name="Barry K."/>
            <person name="Lee J."/>
            <person name="Mihaltcheva S."/>
            <person name="LaButti K."/>
            <person name="Lipzen A."/>
            <person name="Waldron R."/>
            <person name="Moloney N.M."/>
            <person name="Sperisen C."/>
            <person name="Kredics L."/>
            <person name="Vagvoelgyi C."/>
            <person name="Patrignani A."/>
            <person name="Fitzpatrick D."/>
            <person name="Nagy I."/>
            <person name="Doyle S."/>
            <person name="Anderson J.B."/>
            <person name="Grigoriev I.V."/>
            <person name="Gueldener U."/>
            <person name="Muensterkoetter M."/>
            <person name="Nagy L.G."/>
        </authorList>
    </citation>
    <scope>NUCLEOTIDE SEQUENCE [LARGE SCALE GENOMIC DNA]</scope>
    <source>
        <strain evidence="4">C18/9</strain>
    </source>
</reference>
<organism evidence="3 4">
    <name type="scientific">Armillaria ostoyae</name>
    <name type="common">Armillaria root rot fungus</name>
    <dbReference type="NCBI Taxonomy" id="47428"/>
    <lineage>
        <taxon>Eukaryota</taxon>
        <taxon>Fungi</taxon>
        <taxon>Dikarya</taxon>
        <taxon>Basidiomycota</taxon>
        <taxon>Agaricomycotina</taxon>
        <taxon>Agaricomycetes</taxon>
        <taxon>Agaricomycetidae</taxon>
        <taxon>Agaricales</taxon>
        <taxon>Marasmiineae</taxon>
        <taxon>Physalacriaceae</taxon>
        <taxon>Armillaria</taxon>
    </lineage>
</organism>
<proteinExistence type="predicted"/>